<dbReference type="Proteomes" id="UP000765507">
    <property type="component" value="Unassembled WGS sequence"/>
</dbReference>
<feature type="non-terminal residue" evidence="1">
    <location>
        <position position="1"/>
    </location>
</feature>
<dbReference type="EMBL" id="JAHGAV010000096">
    <property type="protein sequence ID" value="KAG6932423.1"/>
    <property type="molecule type" value="Genomic_DNA"/>
</dbReference>
<accession>A0A8T1SV02</accession>
<evidence type="ECO:0000313" key="1">
    <source>
        <dbReference type="EMBL" id="KAG6932423.1"/>
    </source>
</evidence>
<organism evidence="1 2">
    <name type="scientific">Chelydra serpentina</name>
    <name type="common">Snapping turtle</name>
    <name type="synonym">Testudo serpentina</name>
    <dbReference type="NCBI Taxonomy" id="8475"/>
    <lineage>
        <taxon>Eukaryota</taxon>
        <taxon>Metazoa</taxon>
        <taxon>Chordata</taxon>
        <taxon>Craniata</taxon>
        <taxon>Vertebrata</taxon>
        <taxon>Euteleostomi</taxon>
        <taxon>Archelosauria</taxon>
        <taxon>Testudinata</taxon>
        <taxon>Testudines</taxon>
        <taxon>Cryptodira</taxon>
        <taxon>Durocryptodira</taxon>
        <taxon>Americhelydia</taxon>
        <taxon>Chelydroidea</taxon>
        <taxon>Chelydridae</taxon>
        <taxon>Chelydra</taxon>
    </lineage>
</organism>
<proteinExistence type="predicted"/>
<evidence type="ECO:0000313" key="2">
    <source>
        <dbReference type="Proteomes" id="UP000765507"/>
    </source>
</evidence>
<gene>
    <name evidence="1" type="ORF">G0U57_021458</name>
</gene>
<comment type="caution">
    <text evidence="1">The sequence shown here is derived from an EMBL/GenBank/DDBJ whole genome shotgun (WGS) entry which is preliminary data.</text>
</comment>
<dbReference type="AlphaFoldDB" id="A0A8T1SV02"/>
<name>A0A8T1SV02_CHESE</name>
<keyword evidence="2" id="KW-1185">Reference proteome</keyword>
<sequence>GGVYVPLEPLEDLGVRLVLTSVPPFLPDAALLPALSALGKPISVINPLSLGCKDPALRHILSFRRQVQLQVPPAGRGGVALEGSFLVPYQGAQYRVHYSTGEARCFLCRATGH</sequence>
<reference evidence="1 2" key="1">
    <citation type="journal article" date="2020" name="G3 (Bethesda)">
        <title>Draft Genome of the Common Snapping Turtle, Chelydra serpentina, a Model for Phenotypic Plasticity in Reptiles.</title>
        <authorList>
            <person name="Das D."/>
            <person name="Singh S.K."/>
            <person name="Bierstedt J."/>
            <person name="Erickson A."/>
            <person name="Galli G.L.J."/>
            <person name="Crossley D.A. 2nd"/>
            <person name="Rhen T."/>
        </authorList>
    </citation>
    <scope>NUCLEOTIDE SEQUENCE [LARGE SCALE GENOMIC DNA]</scope>
    <source>
        <strain evidence="1">KW</strain>
    </source>
</reference>
<feature type="non-terminal residue" evidence="1">
    <location>
        <position position="113"/>
    </location>
</feature>
<dbReference type="OrthoDB" id="8961543at2759"/>
<protein>
    <submittedName>
        <fullName evidence="1">Uncharacterized protein</fullName>
    </submittedName>
</protein>